<dbReference type="GO" id="GO:0016787">
    <property type="term" value="F:hydrolase activity"/>
    <property type="evidence" value="ECO:0007669"/>
    <property type="project" value="UniProtKB-KW"/>
</dbReference>
<reference evidence="2 3" key="1">
    <citation type="submission" date="2018-01" db="EMBL/GenBank/DDBJ databases">
        <title>Complete genome sequence of Streptomyces lunaelactis MM109T, a Ferroverdin A producer isolated from cave moonmilk deposits.</title>
        <authorList>
            <person name="Naome A."/>
            <person name="Martinet L."/>
            <person name="Maciejewska M."/>
            <person name="Anderssen S."/>
            <person name="Adam D."/>
            <person name="Tenconi E."/>
            <person name="Deflandre B."/>
            <person name="Arguelles-Arias A."/>
            <person name="Calusinska M."/>
            <person name="Copieters W."/>
            <person name="Karim L."/>
            <person name="Hanikenne M."/>
            <person name="Baurain D."/>
            <person name="van Wezel G."/>
            <person name="Smargiasso N."/>
            <person name="de Pauw E."/>
            <person name="Delfosse P."/>
            <person name="Rigali S."/>
        </authorList>
    </citation>
    <scope>NUCLEOTIDE SEQUENCE [LARGE SCALE GENOMIC DNA]</scope>
    <source>
        <strain evidence="2 3">MM109</strain>
    </source>
</reference>
<keyword evidence="2" id="KW-0378">Hydrolase</keyword>
<dbReference type="Gene3D" id="3.40.50.1820">
    <property type="entry name" value="alpha/beta hydrolase"/>
    <property type="match status" value="1"/>
</dbReference>
<evidence type="ECO:0000313" key="3">
    <source>
        <dbReference type="Proteomes" id="UP000244201"/>
    </source>
</evidence>
<organism evidence="2 3">
    <name type="scientific">Streptomyces lunaelactis</name>
    <dbReference type="NCBI Taxonomy" id="1535768"/>
    <lineage>
        <taxon>Bacteria</taxon>
        <taxon>Bacillati</taxon>
        <taxon>Actinomycetota</taxon>
        <taxon>Actinomycetes</taxon>
        <taxon>Kitasatosporales</taxon>
        <taxon>Streptomycetaceae</taxon>
        <taxon>Streptomyces</taxon>
    </lineage>
</organism>
<dbReference type="AlphaFoldDB" id="A0A2R4SXA4"/>
<keyword evidence="3" id="KW-1185">Reference proteome</keyword>
<dbReference type="Proteomes" id="UP000244201">
    <property type="component" value="Chromosome"/>
</dbReference>
<dbReference type="OrthoDB" id="2645723at2"/>
<evidence type="ECO:0000259" key="1">
    <source>
        <dbReference type="Pfam" id="PF12697"/>
    </source>
</evidence>
<protein>
    <submittedName>
        <fullName evidence="2">Alpha/beta hydrolase</fullName>
    </submittedName>
</protein>
<feature type="domain" description="AB hydrolase-1" evidence="1">
    <location>
        <begin position="25"/>
        <end position="240"/>
    </location>
</feature>
<name>A0A2R4SXA4_9ACTN</name>
<dbReference type="PRINTS" id="PR00111">
    <property type="entry name" value="ABHYDROLASE"/>
</dbReference>
<dbReference type="PANTHER" id="PTHR43194:SF2">
    <property type="entry name" value="PEROXISOMAL MEMBRANE PROTEIN LPX1"/>
    <property type="match status" value="1"/>
</dbReference>
<gene>
    <name evidence="2" type="ORF">SLUN_04105</name>
</gene>
<dbReference type="KEGG" id="slk:SLUN_04105"/>
<dbReference type="GeneID" id="55654450"/>
<dbReference type="InterPro" id="IPR000073">
    <property type="entry name" value="AB_hydrolase_1"/>
</dbReference>
<dbReference type="EMBL" id="CP026304">
    <property type="protein sequence ID" value="AVZ71505.1"/>
    <property type="molecule type" value="Genomic_DNA"/>
</dbReference>
<dbReference type="InterPro" id="IPR050228">
    <property type="entry name" value="Carboxylesterase_BioH"/>
</dbReference>
<dbReference type="RefSeq" id="WP_108147196.1">
    <property type="nucleotide sequence ID" value="NZ_CP026304.1"/>
</dbReference>
<proteinExistence type="predicted"/>
<accession>A0A2R4SXA4</accession>
<dbReference type="SUPFAM" id="SSF53474">
    <property type="entry name" value="alpha/beta-Hydrolases"/>
    <property type="match status" value="1"/>
</dbReference>
<dbReference type="Pfam" id="PF12697">
    <property type="entry name" value="Abhydrolase_6"/>
    <property type="match status" value="1"/>
</dbReference>
<sequence length="271" mass="28747">MAEVLANNLRFHVHRLPGDRAHPTVVFLHGLVVDNLSSFYATLAVPAARAGHDVVLYDLRGHGRTERPATGYDTGTAVQDLTALLAALGIDERPAHLIGNSYGGTIALHTALARPDLVAGLVLVEAPLNGPWIENMLDTLSVAALALEDSQVPQELSSLGARKAARLTATADDLLNRTSLIDDIAGSRPFTPEDFARVRCPVLAVCGEHSELVPGARELARHAPHCTVRVIPGLGHDVLQGGTEELRQAVLDRLAGAGRQPDAERAEAVVV</sequence>
<dbReference type="PANTHER" id="PTHR43194">
    <property type="entry name" value="HYDROLASE ALPHA/BETA FOLD FAMILY"/>
    <property type="match status" value="1"/>
</dbReference>
<dbReference type="InterPro" id="IPR029058">
    <property type="entry name" value="AB_hydrolase_fold"/>
</dbReference>
<evidence type="ECO:0000313" key="2">
    <source>
        <dbReference type="EMBL" id="AVZ71505.1"/>
    </source>
</evidence>